<dbReference type="AlphaFoldDB" id="A0A3N6N3A9"/>
<reference evidence="1 2" key="1">
    <citation type="submission" date="2018-10" db="EMBL/GenBank/DDBJ databases">
        <title>Natrarchaeobius chitinivorans gen. nov., sp. nov., and Natrarchaeobius haloalkaliphilus sp. nov., alkaliphilic, chitin-utilizing haloarchaea from hypersaline alkaline lakes.</title>
        <authorList>
            <person name="Sorokin D.Y."/>
            <person name="Elcheninov A.G."/>
            <person name="Kostrikina N.A."/>
            <person name="Bale N.J."/>
            <person name="Sinninghe Damste J.S."/>
            <person name="Khijniak T.V."/>
            <person name="Kublanov I.V."/>
            <person name="Toshchakov S.V."/>
        </authorList>
    </citation>
    <scope>NUCLEOTIDE SEQUENCE [LARGE SCALE GENOMIC DNA]</scope>
    <source>
        <strain evidence="1 2">AArcht7</strain>
    </source>
</reference>
<keyword evidence="2" id="KW-1185">Reference proteome</keyword>
<evidence type="ECO:0000313" key="1">
    <source>
        <dbReference type="EMBL" id="RQH03402.1"/>
    </source>
</evidence>
<dbReference type="Proteomes" id="UP000281431">
    <property type="component" value="Unassembled WGS sequence"/>
</dbReference>
<proteinExistence type="predicted"/>
<dbReference type="OrthoDB" id="45797at2157"/>
<accession>A0A3N6N3A9</accession>
<protein>
    <submittedName>
        <fullName evidence="1">Uncharacterized protein</fullName>
    </submittedName>
</protein>
<name>A0A3N6N3A9_NATCH</name>
<dbReference type="EMBL" id="REFZ01000001">
    <property type="protein sequence ID" value="RQH03402.1"/>
    <property type="molecule type" value="Genomic_DNA"/>
</dbReference>
<gene>
    <name evidence="1" type="ORF">EA472_02230</name>
</gene>
<evidence type="ECO:0000313" key="2">
    <source>
        <dbReference type="Proteomes" id="UP000281431"/>
    </source>
</evidence>
<sequence>MHSAQAVLDRRADGTPFEELARAFREYDRWTGDDPRLLVAEAAVATTGRRFVDGIVPAVSRFRDAFVRTGRLATLSDLAALEPDHQDLVDAVGTGRARHVLCATATVLSERPEADDLEALRGWAAEADQYAHDEDPIGSIAGVGPSSFQYLRQLAGIDAARPDPTLARFVDAVDAELESAALSTATGRRTIVSCEWLSLVSTYTPLEIDRIAWWVRTDEEERRAVLDVR</sequence>
<comment type="caution">
    <text evidence="1">The sequence shown here is derived from an EMBL/GenBank/DDBJ whole genome shotgun (WGS) entry which is preliminary data.</text>
</comment>
<organism evidence="1 2">
    <name type="scientific">Natrarchaeobius chitinivorans</name>
    <dbReference type="NCBI Taxonomy" id="1679083"/>
    <lineage>
        <taxon>Archaea</taxon>
        <taxon>Methanobacteriati</taxon>
        <taxon>Methanobacteriota</taxon>
        <taxon>Stenosarchaea group</taxon>
        <taxon>Halobacteria</taxon>
        <taxon>Halobacteriales</taxon>
        <taxon>Natrialbaceae</taxon>
        <taxon>Natrarchaeobius</taxon>
    </lineage>
</organism>